<keyword evidence="12 19" id="KW-1133">Transmembrane helix</keyword>
<keyword evidence="9 17" id="KW-0067">ATP-binding</keyword>
<comment type="catalytic activity">
    <reaction evidence="14 19">
        <text>ATP + H2O + phospholipidSide 1 = ADP + phosphate + phospholipidSide 2.</text>
        <dbReference type="EC" id="7.6.2.1"/>
    </reaction>
</comment>
<evidence type="ECO:0000256" key="13">
    <source>
        <dbReference type="ARBA" id="ARBA00023136"/>
    </source>
</evidence>
<dbReference type="Gene3D" id="3.40.1110.10">
    <property type="entry name" value="Calcium-transporting ATPase, cytoplasmic domain N"/>
    <property type="match status" value="1"/>
</dbReference>
<feature type="transmembrane region" description="Helical" evidence="19">
    <location>
        <begin position="1303"/>
        <end position="1321"/>
    </location>
</feature>
<evidence type="ECO:0000256" key="1">
    <source>
        <dbReference type="ARBA" id="ARBA00001946"/>
    </source>
</evidence>
<feature type="transmembrane region" description="Helical" evidence="19">
    <location>
        <begin position="1121"/>
        <end position="1139"/>
    </location>
</feature>
<comment type="cofactor">
    <cofactor evidence="1 18">
        <name>Mg(2+)</name>
        <dbReference type="ChEBI" id="CHEBI:18420"/>
    </cofactor>
</comment>
<comment type="subcellular location">
    <subcellularLocation>
        <location evidence="2">Endomembrane system</location>
        <topology evidence="2">Multi-pass membrane protein</topology>
    </subcellularLocation>
    <subcellularLocation>
        <location evidence="3">Endoplasmic reticulum membrane</location>
    </subcellularLocation>
    <subcellularLocation>
        <location evidence="19">Membrane</location>
        <topology evidence="19">Multi-pass membrane protein</topology>
    </subcellularLocation>
</comment>
<dbReference type="CDD" id="cd02073">
    <property type="entry name" value="P-type_ATPase_APLT_Dnf-like"/>
    <property type="match status" value="1"/>
</dbReference>
<feature type="compositionally biased region" description="Basic and acidic residues" evidence="20">
    <location>
        <begin position="660"/>
        <end position="669"/>
    </location>
</feature>
<evidence type="ECO:0000256" key="9">
    <source>
        <dbReference type="ARBA" id="ARBA00022840"/>
    </source>
</evidence>
<dbReference type="GO" id="GO:0005524">
    <property type="term" value="F:ATP binding"/>
    <property type="evidence" value="ECO:0007669"/>
    <property type="project" value="UniProtKB-UniRule"/>
</dbReference>
<dbReference type="Ensembl" id="ENSHBUT00000013669.1">
    <property type="protein sequence ID" value="ENSHBUP00000001513.1"/>
    <property type="gene ID" value="ENSHBUG00000002674.1"/>
</dbReference>
<feature type="binding site" evidence="17">
    <location>
        <position position="1035"/>
    </location>
    <ligand>
        <name>ATP</name>
        <dbReference type="ChEBI" id="CHEBI:30616"/>
    </ligand>
</feature>
<dbReference type="GO" id="GO:0016887">
    <property type="term" value="F:ATP hydrolysis activity"/>
    <property type="evidence" value="ECO:0007669"/>
    <property type="project" value="InterPro"/>
</dbReference>
<comment type="catalytic activity">
    <reaction evidence="15">
        <text>a beta-D-glucosyl-(1&lt;-&gt;1')-N-acylsphing-4-enine(out) + ATP + H2O = a beta-D-glucosyl-(1&lt;-&gt;1')-N-acylsphing-4-enine(in) + ADP + phosphate + H(+)</text>
        <dbReference type="Rhea" id="RHEA:66036"/>
        <dbReference type="ChEBI" id="CHEBI:15377"/>
        <dbReference type="ChEBI" id="CHEBI:15378"/>
        <dbReference type="ChEBI" id="CHEBI:22801"/>
        <dbReference type="ChEBI" id="CHEBI:30616"/>
        <dbReference type="ChEBI" id="CHEBI:43474"/>
        <dbReference type="ChEBI" id="CHEBI:456216"/>
    </reaction>
    <physiologicalReaction direction="left-to-right" evidence="15">
        <dbReference type="Rhea" id="RHEA:66037"/>
    </physiologicalReaction>
</comment>
<dbReference type="FunFam" id="2.70.150.10:FF:000022">
    <property type="entry name" value="Phospholipid-transporting ATPase"/>
    <property type="match status" value="1"/>
</dbReference>
<feature type="domain" description="P-type ATPase N-terminal" evidence="21">
    <location>
        <begin position="62"/>
        <end position="120"/>
    </location>
</feature>
<feature type="region of interest" description="Disordered" evidence="20">
    <location>
        <begin position="643"/>
        <end position="701"/>
    </location>
</feature>
<feature type="transmembrane region" description="Helical" evidence="19">
    <location>
        <begin position="360"/>
        <end position="382"/>
    </location>
</feature>
<keyword evidence="24" id="KW-1185">Reference proteome</keyword>
<evidence type="ECO:0000256" key="11">
    <source>
        <dbReference type="ARBA" id="ARBA00022967"/>
    </source>
</evidence>
<evidence type="ECO:0000256" key="2">
    <source>
        <dbReference type="ARBA" id="ARBA00004127"/>
    </source>
</evidence>
<feature type="transmembrane region" description="Helical" evidence="19">
    <location>
        <begin position="96"/>
        <end position="115"/>
    </location>
</feature>
<feature type="binding site" evidence="18">
    <location>
        <position position="1065"/>
    </location>
    <ligand>
        <name>Mg(2+)</name>
        <dbReference type="ChEBI" id="CHEBI:18420"/>
    </ligand>
</feature>
<feature type="compositionally biased region" description="Polar residues" evidence="20">
    <location>
        <begin position="688"/>
        <end position="701"/>
    </location>
</feature>
<dbReference type="InterPro" id="IPR001757">
    <property type="entry name" value="P_typ_ATPase"/>
</dbReference>
<dbReference type="SUPFAM" id="SSF81660">
    <property type="entry name" value="Metal cation-transporting ATPase, ATP-binding domain N"/>
    <property type="match status" value="1"/>
</dbReference>
<dbReference type="OMA" id="KKYIDCC"/>
<feature type="transmembrane region" description="Helical" evidence="19">
    <location>
        <begin position="319"/>
        <end position="340"/>
    </location>
</feature>
<evidence type="ECO:0000256" key="7">
    <source>
        <dbReference type="ARBA" id="ARBA00022741"/>
    </source>
</evidence>
<feature type="transmembrane region" description="Helical" evidence="19">
    <location>
        <begin position="1151"/>
        <end position="1171"/>
    </location>
</feature>
<evidence type="ECO:0000256" key="4">
    <source>
        <dbReference type="ARBA" id="ARBA00008109"/>
    </source>
</evidence>
<dbReference type="NCBIfam" id="TIGR01652">
    <property type="entry name" value="ATPase-Plipid"/>
    <property type="match status" value="2"/>
</dbReference>
<feature type="binding site" evidence="17">
    <location>
        <position position="431"/>
    </location>
    <ligand>
        <name>ATP</name>
        <dbReference type="ChEBI" id="CHEBI:30616"/>
    </ligand>
</feature>
<evidence type="ECO:0000313" key="24">
    <source>
        <dbReference type="Proteomes" id="UP000264840"/>
    </source>
</evidence>
<feature type="binding site" evidence="18">
    <location>
        <position position="1061"/>
    </location>
    <ligand>
        <name>Mg(2+)</name>
        <dbReference type="ChEBI" id="CHEBI:18420"/>
    </ligand>
</feature>
<dbReference type="GO" id="GO:0000287">
    <property type="term" value="F:magnesium ion binding"/>
    <property type="evidence" value="ECO:0007669"/>
    <property type="project" value="UniProtKB-UniRule"/>
</dbReference>
<evidence type="ECO:0000256" key="6">
    <source>
        <dbReference type="ARBA" id="ARBA00022723"/>
    </source>
</evidence>
<protein>
    <recommendedName>
        <fullName evidence="19">Phospholipid-transporting ATPase</fullName>
        <ecNumber evidence="19">7.6.2.1</ecNumber>
    </recommendedName>
</protein>
<dbReference type="PRINTS" id="PR00119">
    <property type="entry name" value="CATATPASE"/>
</dbReference>
<feature type="binding site" evidence="17">
    <location>
        <position position="788"/>
    </location>
    <ligand>
        <name>ATP</name>
        <dbReference type="ChEBI" id="CHEBI:30616"/>
    </ligand>
</feature>
<keyword evidence="13 19" id="KW-0472">Membrane</keyword>
<dbReference type="GO" id="GO:0005789">
    <property type="term" value="C:endoplasmic reticulum membrane"/>
    <property type="evidence" value="ECO:0007669"/>
    <property type="project" value="UniProtKB-SubCell"/>
</dbReference>
<feature type="binding site" evidence="18">
    <location>
        <position position="432"/>
    </location>
    <ligand>
        <name>Mg(2+)</name>
        <dbReference type="ChEBI" id="CHEBI:18420"/>
    </ligand>
</feature>
<feature type="binding site" evidence="17">
    <location>
        <position position="935"/>
    </location>
    <ligand>
        <name>ATP</name>
        <dbReference type="ChEBI" id="CHEBI:30616"/>
    </ligand>
</feature>
<evidence type="ECO:0000256" key="10">
    <source>
        <dbReference type="ARBA" id="ARBA00022842"/>
    </source>
</evidence>
<dbReference type="FunFam" id="3.40.50.1000:FF:000001">
    <property type="entry name" value="Phospholipid-transporting ATPase IC"/>
    <property type="match status" value="1"/>
</dbReference>
<feature type="transmembrane region" description="Helical" evidence="19">
    <location>
        <begin position="1230"/>
        <end position="1251"/>
    </location>
</feature>
<evidence type="ECO:0000259" key="22">
    <source>
        <dbReference type="Pfam" id="PF16212"/>
    </source>
</evidence>
<dbReference type="Pfam" id="PF16212">
    <property type="entry name" value="PhoLip_ATPase_C"/>
    <property type="match status" value="1"/>
</dbReference>
<accession>A0A3Q2V321</accession>
<feature type="active site" description="4-aspartylphosphate intermediate" evidence="16">
    <location>
        <position position="430"/>
    </location>
</feature>
<feature type="transmembrane region" description="Helical" evidence="19">
    <location>
        <begin position="1257"/>
        <end position="1283"/>
    </location>
</feature>
<evidence type="ECO:0000313" key="23">
    <source>
        <dbReference type="Ensembl" id="ENSHBUP00000001513.1"/>
    </source>
</evidence>
<evidence type="ECO:0000256" key="8">
    <source>
        <dbReference type="ARBA" id="ARBA00022824"/>
    </source>
</evidence>
<dbReference type="SFLD" id="SFLDG00002">
    <property type="entry name" value="C1.7:_P-type_atpase_like"/>
    <property type="match status" value="1"/>
</dbReference>
<dbReference type="PROSITE" id="PS00154">
    <property type="entry name" value="ATPASE_E1_E2"/>
    <property type="match status" value="1"/>
</dbReference>
<sequence>MERLRWVQQCCRQLLAGDSRRGWYSDGLPTSSLLNTHSPRGRVCGKQRTVFPRNGRHQQDYERVSRNYKSNAISTTKYTFLTFIPMNLFEQFHRAANLYFLFLTLLNWVPVVEAFQKEITMIPLLLVLIIIAIKDALEDFRRYLFDKKVNNNVVRVFCGTQKSYVDQCWKNVQVGDFVHLSCNEIIPADMLLLYSSDPHGVCYIETANLDGETNLKQRQVVSDFPLQGEEFTPESFHSRIECENPNNDLSRFRGYMEHSNGVRVGLHSGNLLLRSCTIRNTETVVGIVVYAGHETKAMMNNSGPRYKRSKLEKHLNTDILWCVVLLFVMCLTAAIGHGLWMNSFKESIFQVDTETPPALAGFYIFWTMVIVLQVLIPISLYVSIEIVKLGQIYFIHNDLSLYNKQLDSRIQCRALNITEDLGQIQYLFSDKTGTLTENKMVFRRCSIFGVEYPHEENARRLEVYESENTETAVCSVTLKSGYSGKSLSCRSLSCNRSSVSLHTLTAEPMEEDQLSGHVQPRTGAFCSRMAKEVVPDPALGRKLNWLTNHSSSETPSSMELTYITDFFLALAICNSVVVSSPNQPRHVIPEERTPLKSLEEVKLMFQRFSFSPFSALSPSQIKGSPHSLKSRLFIRGKRGSLTLSTPVSNTTDVSSSSQENDSKPDLSAREEEEQDVEDQETEDDLKDTQTNPDEARQSMQDLTKQVEEITDELVYEAESPDEAALVHAARAYRCTLRGRSAESLLVDLPGIGSLAIQLLHILPFDSNRKRMSVVVRHPLTGQVVVFTKGADSVIMDLAESPTDQTEVYSHIKEKTQKHLDAYAREGLRTLCIAKKVLKEDEYDLWLKAHMLAESSIENREELLLESAQRLETNLTLLGSHCSSDLNHSISELKYQHLKRMRVFSGTTGIVDRLQEEVPETIAALQRAGIKVWVLTGDKQETAINIAYACKLLCASDKLLTANCGSKDACAALFEDLILEVQGGESLTALTGNGESMSSSFILVIDGRTLGWALEDELRSNFLELSRRCKAVICCRSTPLQKSQVVQLIRDHLGVMTLAVGDGANDVSMIQVADVGIGISGQEGMQAVMSSDFAISRFKHLSKLLLVHGHWCYSRLANMIQYFIYKNVMYVNLLFWYQFFCGFSGSVMTNSWVLILFNLIFTSAPPLIYGILNQDLPADALMELPELYQDAQTSKTFVPYMFWITVLDAFYQSLVCFFVPYFAYAGSDVGVLSFGSPINASALFIILLHQVIESNTLTWIHMVVLVLSCTSYFGFVLLLSGFCVTCSPPVNPLGIELLQMSHSLFYITCVLTTVAALLPRYAHTHTHCRNSCTGSVFPLGALYNSLIIKSFTLTTPGDANVVITDTAIH</sequence>
<proteinExistence type="inferred from homology"/>
<dbReference type="InterPro" id="IPR044492">
    <property type="entry name" value="P_typ_ATPase_HD_dom"/>
</dbReference>
<dbReference type="InterPro" id="IPR032630">
    <property type="entry name" value="P_typ_ATPase_c"/>
</dbReference>
<dbReference type="PANTHER" id="PTHR24092">
    <property type="entry name" value="PROBABLE PHOSPHOLIPID-TRANSPORTING ATPASE"/>
    <property type="match status" value="1"/>
</dbReference>
<feature type="domain" description="P-type ATPase C-terminal" evidence="22">
    <location>
        <begin position="1087"/>
        <end position="1323"/>
    </location>
</feature>
<dbReference type="PANTHER" id="PTHR24092:SF84">
    <property type="entry name" value="PHOSPHOLIPID-TRANSPORTING ATPASE VD"/>
    <property type="match status" value="1"/>
</dbReference>
<organism evidence="23 24">
    <name type="scientific">Haplochromis burtoni</name>
    <name type="common">Burton's mouthbrooder</name>
    <name type="synonym">Chromis burtoni</name>
    <dbReference type="NCBI Taxonomy" id="8153"/>
    <lineage>
        <taxon>Eukaryota</taxon>
        <taxon>Metazoa</taxon>
        <taxon>Chordata</taxon>
        <taxon>Craniata</taxon>
        <taxon>Vertebrata</taxon>
        <taxon>Euteleostomi</taxon>
        <taxon>Actinopterygii</taxon>
        <taxon>Neopterygii</taxon>
        <taxon>Teleostei</taxon>
        <taxon>Neoteleostei</taxon>
        <taxon>Acanthomorphata</taxon>
        <taxon>Ovalentaria</taxon>
        <taxon>Cichlomorphae</taxon>
        <taxon>Cichliformes</taxon>
        <taxon>Cichlidae</taxon>
        <taxon>African cichlids</taxon>
        <taxon>Pseudocrenilabrinae</taxon>
        <taxon>Haplochromini</taxon>
        <taxon>Haplochromis</taxon>
    </lineage>
</organism>
<dbReference type="NCBIfam" id="TIGR01494">
    <property type="entry name" value="ATPase_P-type"/>
    <property type="match status" value="1"/>
</dbReference>
<evidence type="ECO:0000256" key="16">
    <source>
        <dbReference type="PIRSR" id="PIRSR606539-1"/>
    </source>
</evidence>
<feature type="binding site" evidence="17">
    <location>
        <position position="764"/>
    </location>
    <ligand>
        <name>ATP</name>
        <dbReference type="ChEBI" id="CHEBI:30616"/>
    </ligand>
</feature>
<feature type="binding site" evidence="17">
    <location>
        <position position="432"/>
    </location>
    <ligand>
        <name>ATP</name>
        <dbReference type="ChEBI" id="CHEBI:30616"/>
    </ligand>
</feature>
<feature type="binding site" evidence="17">
    <location>
        <position position="1064"/>
    </location>
    <ligand>
        <name>ATP</name>
        <dbReference type="ChEBI" id="CHEBI:30616"/>
    </ligand>
</feature>
<dbReference type="Pfam" id="PF16209">
    <property type="entry name" value="PhoLip_ATPase_N"/>
    <property type="match status" value="1"/>
</dbReference>
<reference evidence="23" key="1">
    <citation type="submission" date="2025-08" db="UniProtKB">
        <authorList>
            <consortium name="Ensembl"/>
        </authorList>
    </citation>
    <scope>IDENTIFICATION</scope>
</reference>
<dbReference type="FunFam" id="3.40.50.1000:FF:000130">
    <property type="entry name" value="Phospholipid-transporting ATPase"/>
    <property type="match status" value="1"/>
</dbReference>
<dbReference type="InterPro" id="IPR023214">
    <property type="entry name" value="HAD_sf"/>
</dbReference>
<evidence type="ECO:0000256" key="12">
    <source>
        <dbReference type="ARBA" id="ARBA00022989"/>
    </source>
</evidence>
<dbReference type="SUPFAM" id="SSF56784">
    <property type="entry name" value="HAD-like"/>
    <property type="match status" value="1"/>
</dbReference>
<feature type="binding site" evidence="17">
    <location>
        <position position="722"/>
    </location>
    <ligand>
        <name>ATP</name>
        <dbReference type="ChEBI" id="CHEBI:30616"/>
    </ligand>
</feature>
<dbReference type="STRING" id="8153.ENSHBUP00000001513"/>
<dbReference type="SFLD" id="SFLDF00027">
    <property type="entry name" value="p-type_atpase"/>
    <property type="match status" value="1"/>
</dbReference>
<dbReference type="SFLD" id="SFLDS00003">
    <property type="entry name" value="Haloacid_Dehalogenase"/>
    <property type="match status" value="1"/>
</dbReference>
<feature type="compositionally biased region" description="Acidic residues" evidence="20">
    <location>
        <begin position="670"/>
        <end position="685"/>
    </location>
</feature>
<evidence type="ECO:0000256" key="14">
    <source>
        <dbReference type="ARBA" id="ARBA00034036"/>
    </source>
</evidence>
<dbReference type="FunFam" id="3.40.1110.10:FF:000009">
    <property type="entry name" value="Phospholipid-transporting ATPase"/>
    <property type="match status" value="1"/>
</dbReference>
<reference evidence="23" key="2">
    <citation type="submission" date="2025-09" db="UniProtKB">
        <authorList>
            <consortium name="Ensembl"/>
        </authorList>
    </citation>
    <scope>IDENTIFICATION</scope>
</reference>
<dbReference type="InterPro" id="IPR036412">
    <property type="entry name" value="HAD-like_sf"/>
</dbReference>
<dbReference type="Pfam" id="PF13246">
    <property type="entry name" value="Cation_ATPase"/>
    <property type="match status" value="1"/>
</dbReference>
<evidence type="ECO:0000256" key="3">
    <source>
        <dbReference type="ARBA" id="ARBA00004586"/>
    </source>
</evidence>
<evidence type="ECO:0000256" key="5">
    <source>
        <dbReference type="ARBA" id="ARBA00022692"/>
    </source>
</evidence>
<dbReference type="InterPro" id="IPR006539">
    <property type="entry name" value="P-type_ATPase_IV"/>
</dbReference>
<feature type="compositionally biased region" description="Polar residues" evidence="20">
    <location>
        <begin position="643"/>
        <end position="659"/>
    </location>
</feature>
<dbReference type="Proteomes" id="UP000264840">
    <property type="component" value="Unplaced"/>
</dbReference>
<evidence type="ECO:0000259" key="21">
    <source>
        <dbReference type="Pfam" id="PF16209"/>
    </source>
</evidence>
<feature type="binding site" evidence="17">
    <location>
        <position position="1041"/>
    </location>
    <ligand>
        <name>ATP</name>
        <dbReference type="ChEBI" id="CHEBI:30616"/>
    </ligand>
</feature>
<keyword evidence="7 17" id="KW-0547">Nucleotide-binding</keyword>
<dbReference type="GO" id="GO:0045332">
    <property type="term" value="P:phospholipid translocation"/>
    <property type="evidence" value="ECO:0007669"/>
    <property type="project" value="TreeGrafter"/>
</dbReference>
<dbReference type="GO" id="GO:1990531">
    <property type="term" value="C:phospholipid-translocating ATPase complex"/>
    <property type="evidence" value="ECO:0007669"/>
    <property type="project" value="UniProtKB-ARBA"/>
</dbReference>
<evidence type="ECO:0000256" key="20">
    <source>
        <dbReference type="SAM" id="MobiDB-lite"/>
    </source>
</evidence>
<dbReference type="InterPro" id="IPR032631">
    <property type="entry name" value="P-type_ATPase_N"/>
</dbReference>
<dbReference type="InterPro" id="IPR018303">
    <property type="entry name" value="ATPase_P-typ_P_site"/>
</dbReference>
<feature type="binding site" evidence="17">
    <location>
        <position position="430"/>
    </location>
    <ligand>
        <name>ATP</name>
        <dbReference type="ChEBI" id="CHEBI:30616"/>
    </ligand>
</feature>
<feature type="binding site" evidence="17">
    <location>
        <position position="828"/>
    </location>
    <ligand>
        <name>ATP</name>
        <dbReference type="ChEBI" id="CHEBI:30616"/>
    </ligand>
</feature>
<keyword evidence="10 18" id="KW-0460">Magnesium</keyword>
<dbReference type="InterPro" id="IPR023298">
    <property type="entry name" value="ATPase_P-typ_TM_dom_sf"/>
</dbReference>
<dbReference type="GO" id="GO:0140351">
    <property type="term" value="F:glycosylceramide flippase activity"/>
    <property type="evidence" value="ECO:0007669"/>
    <property type="project" value="UniProtKB-ARBA"/>
</dbReference>
<keyword evidence="8" id="KW-0256">Endoplasmic reticulum</keyword>
<keyword evidence="11 19" id="KW-1278">Translocase</keyword>
<name>A0A3Q2V321_HAPBU</name>
<dbReference type="GeneTree" id="ENSGT00940000156728"/>
<dbReference type="Gene3D" id="3.40.50.1000">
    <property type="entry name" value="HAD superfamily/HAD-like"/>
    <property type="match status" value="1"/>
</dbReference>
<dbReference type="EC" id="7.6.2.1" evidence="19"/>
<evidence type="ECO:0000256" key="17">
    <source>
        <dbReference type="PIRSR" id="PIRSR606539-2"/>
    </source>
</evidence>
<dbReference type="InterPro" id="IPR008250">
    <property type="entry name" value="ATPase_P-typ_transduc_dom_A_sf"/>
</dbReference>
<evidence type="ECO:0000256" key="18">
    <source>
        <dbReference type="PIRSR" id="PIRSR606539-3"/>
    </source>
</evidence>
<feature type="transmembrane region" description="Helical" evidence="19">
    <location>
        <begin position="1199"/>
        <end position="1223"/>
    </location>
</feature>
<keyword evidence="6 18" id="KW-0479">Metal-binding</keyword>
<dbReference type="SUPFAM" id="SSF81653">
    <property type="entry name" value="Calcium ATPase, transduction domain A"/>
    <property type="match status" value="1"/>
</dbReference>
<dbReference type="InterPro" id="IPR023299">
    <property type="entry name" value="ATPase_P-typ_cyto_dom_N"/>
</dbReference>
<dbReference type="Gene3D" id="2.70.150.10">
    <property type="entry name" value="Calcium-transporting ATPase, cytoplasmic transduction domain A"/>
    <property type="match status" value="1"/>
</dbReference>
<feature type="binding site" evidence="18">
    <location>
        <position position="430"/>
    </location>
    <ligand>
        <name>Mg(2+)</name>
        <dbReference type="ChEBI" id="CHEBI:18420"/>
    </ligand>
</feature>
<evidence type="ECO:0000256" key="15">
    <source>
        <dbReference type="ARBA" id="ARBA00050913"/>
    </source>
</evidence>
<feature type="binding site" evidence="17">
    <location>
        <position position="936"/>
    </location>
    <ligand>
        <name>ATP</name>
        <dbReference type="ChEBI" id="CHEBI:30616"/>
    </ligand>
</feature>
<evidence type="ECO:0000256" key="19">
    <source>
        <dbReference type="RuleBase" id="RU362033"/>
    </source>
</evidence>
<feature type="transmembrane region" description="Helical" evidence="19">
    <location>
        <begin position="121"/>
        <end position="137"/>
    </location>
</feature>
<comment type="similarity">
    <text evidence="4 19">Belongs to the cation transport ATPase (P-type) (TC 3.A.3) family. Type IV subfamily.</text>
</comment>
<feature type="binding site" evidence="17">
    <location>
        <position position="937"/>
    </location>
    <ligand>
        <name>ATP</name>
        <dbReference type="ChEBI" id="CHEBI:30616"/>
    </ligand>
</feature>
<keyword evidence="5 19" id="KW-0812">Transmembrane</keyword>
<dbReference type="SUPFAM" id="SSF81665">
    <property type="entry name" value="Calcium ATPase, transmembrane domain M"/>
    <property type="match status" value="1"/>
</dbReference>
<dbReference type="GO" id="GO:0005886">
    <property type="term" value="C:plasma membrane"/>
    <property type="evidence" value="ECO:0007669"/>
    <property type="project" value="TreeGrafter"/>
</dbReference>
<feature type="binding site" evidence="17">
    <location>
        <position position="1065"/>
    </location>
    <ligand>
        <name>ATP</name>
        <dbReference type="ChEBI" id="CHEBI:30616"/>
    </ligand>
</feature>